<name>A0A7M7K7Z5_VARDE</name>
<keyword evidence="8" id="KW-0863">Zinc-finger</keyword>
<dbReference type="FunFam" id="2.40.270.10:FF:000006">
    <property type="entry name" value="DNA-directed RNA polymerase subunit beta"/>
    <property type="match status" value="1"/>
</dbReference>
<dbReference type="Gene3D" id="2.40.50.150">
    <property type="match status" value="1"/>
</dbReference>
<evidence type="ECO:0000256" key="8">
    <source>
        <dbReference type="ARBA" id="ARBA00022771"/>
    </source>
</evidence>
<dbReference type="InParanoid" id="A0A7M7K7Z5"/>
<dbReference type="InterPro" id="IPR015712">
    <property type="entry name" value="DNA-dir_RNA_pol_su2"/>
</dbReference>
<feature type="domain" description="RNA polymerase Rpb2" evidence="17">
    <location>
        <begin position="1049"/>
        <end position="1145"/>
    </location>
</feature>
<evidence type="ECO:0000259" key="19">
    <source>
        <dbReference type="Pfam" id="PF04563"/>
    </source>
</evidence>
<evidence type="ECO:0000256" key="10">
    <source>
        <dbReference type="ARBA" id="ARBA00023163"/>
    </source>
</evidence>
<feature type="domain" description="RNA polymerase Rpb2" evidence="20">
    <location>
        <begin position="471"/>
        <end position="535"/>
    </location>
</feature>
<dbReference type="GO" id="GO:0000428">
    <property type="term" value="C:DNA-directed RNA polymerase complex"/>
    <property type="evidence" value="ECO:0007669"/>
    <property type="project" value="UniProtKB-KW"/>
</dbReference>
<dbReference type="GO" id="GO:0006351">
    <property type="term" value="P:DNA-templated transcription"/>
    <property type="evidence" value="ECO:0007669"/>
    <property type="project" value="InterPro"/>
</dbReference>
<dbReference type="InterPro" id="IPR007642">
    <property type="entry name" value="RNA_pol_Rpb2_2"/>
</dbReference>
<evidence type="ECO:0000256" key="4">
    <source>
        <dbReference type="ARBA" id="ARBA00022478"/>
    </source>
</evidence>
<dbReference type="FunFam" id="3.90.1100.10:FF:000008">
    <property type="entry name" value="DNA-directed RNA polymerase subunit beta"/>
    <property type="match status" value="1"/>
</dbReference>
<evidence type="ECO:0000313" key="22">
    <source>
        <dbReference type="EnsemblMetazoa" id="XP_022662994"/>
    </source>
</evidence>
<dbReference type="InterPro" id="IPR007120">
    <property type="entry name" value="DNA-dir_RNAP_su2_dom"/>
</dbReference>
<feature type="domain" description="DNA-directed RNA polymerase subunit 2 hybrid-binding" evidence="16">
    <location>
        <begin position="685"/>
        <end position="1047"/>
    </location>
</feature>
<evidence type="ECO:0000256" key="12">
    <source>
        <dbReference type="ARBA" id="ARBA00025539"/>
    </source>
</evidence>
<dbReference type="Pfam" id="PF04563">
    <property type="entry name" value="RNA_pol_Rpb2_1"/>
    <property type="match status" value="1"/>
</dbReference>
<sequence>MPALLAEHPGCTRAQIEDFPSQPSLKNIQNSFYGRLPKQQHASLQEIAKAHIESFNWAMEEGLQLALNEINPLEFMIGKSRVKMIISKAEVYHPAVSRLAGNCRILQVYPKECRIRRISYRGKLDLTLDWWMNGIKQEPIKRTCGEIPIMVKSLKCNLYGLDPEQLVERGEEMEEFGGYFVVNGNEKVIRLLIMQRRNYPIAMARNGWKNRGSMFSEFGVSLRSCRRDQSAQNMVLHYLTNGTVQVMITYRKEVYFVPAVLLLKALVNKSDYDIYRTLTQGCENDSFYKGCITNMLRLVQNENILTHQDAKEFIGDKFRIKMYVAEWSSNADVCDQLLKRCVCVHLDSNEDKFNLMCFMVRKLFAVAKNKCALESADSTMNQELLLPGHIYLHILKEKIEGLLVGVKISIDKKIQRCGGDPNLLTINYSFMSNALGQAGDVTNAMNYFLSTGNLVSKTGLSLQQTSGFTILAEKLNFWRYLAHFRCVHRGSFFMEMRTTTVRKLLPEAWGFICPVHTPDGGPCGLLLHLSAMCEVVVKVFSTATIETTLRSLGMIAIGSLTEPDYESSYQVQLDGRCIGWVSEDDIEQLHVTLRYLKATGEANIPPTLEICVIPRTEQNSLFPGLYIFSTPARMMRPVLNNRTQTVEWIGTLEQVHMDICVIAEEAHELTTHQELRETAMLSVLANLIPWPDFNQSPRNMYQCQMGKQTMGSPMHTFRYRADNKLYRLMYPQSALVRPTSYDHFQMDEYPSGTNAVVAVISYTGYDMEDAIVLNKMSVERGFKAGVVYKTETINLRKLSGDVGVQTSCVFGRKAGDSELQKFVDVDGLPYIGSRVVQGDPVCAYINLTTGQLKTVRYYSTEPAIVHEVKILGNDSGTDTLQQIQLTYLIDRTPMIGDKFASRAGQKGICSALWPTESMPFTDSGMVPDIIFNPHGFPSRMTIGMVVESMAGKSAALHGYVHDASPFKFSEEYPSSAYFGELLQRAGYNYYGTERMYSGVDGREMEADIFFGVIYYQRLRHMVADKYQVRTTGPVDSLTRQPVKGRKRGGGIRFGEMERDSLLAHGTAFLLHDRLFNCSDKTLCQVCATCGSIISPLYAKPENSVVRVWTCSDCKSTKNIVVIPIPYVFRYLAAEMVSINMKIKMDVKSLEQYRMKEY</sequence>
<dbReference type="AlphaFoldDB" id="A0A7M7K7Z5"/>
<dbReference type="InterPro" id="IPR014724">
    <property type="entry name" value="RNA_pol_RPB2_OB-fold"/>
</dbReference>
<proteinExistence type="inferred from homology"/>
<dbReference type="Gene3D" id="2.40.270.10">
    <property type="entry name" value="DNA-directed RNA polymerase, subunit 2, domain 6"/>
    <property type="match status" value="1"/>
</dbReference>
<dbReference type="GO" id="GO:0008270">
    <property type="term" value="F:zinc ion binding"/>
    <property type="evidence" value="ECO:0007669"/>
    <property type="project" value="UniProtKB-KW"/>
</dbReference>
<dbReference type="GO" id="GO:0003677">
    <property type="term" value="F:DNA binding"/>
    <property type="evidence" value="ECO:0007669"/>
    <property type="project" value="InterPro"/>
</dbReference>
<dbReference type="Pfam" id="PF06883">
    <property type="entry name" value="RNA_pol_Rpa2_4"/>
    <property type="match status" value="1"/>
</dbReference>
<dbReference type="Pfam" id="PF04560">
    <property type="entry name" value="RNA_pol_Rpb2_7"/>
    <property type="match status" value="1"/>
</dbReference>
<dbReference type="InterPro" id="IPR007641">
    <property type="entry name" value="RNA_pol_Rpb2_7"/>
</dbReference>
<dbReference type="PROSITE" id="PS01166">
    <property type="entry name" value="RNA_POL_BETA"/>
    <property type="match status" value="1"/>
</dbReference>
<keyword evidence="7" id="KW-0479">Metal-binding</keyword>
<evidence type="ECO:0000259" key="17">
    <source>
        <dbReference type="Pfam" id="PF04560"/>
    </source>
</evidence>
<dbReference type="InterPro" id="IPR037034">
    <property type="entry name" value="RNA_pol_Rpb2_2_sf"/>
</dbReference>
<keyword evidence="10 15" id="KW-0804">Transcription</keyword>
<evidence type="ECO:0000256" key="6">
    <source>
        <dbReference type="ARBA" id="ARBA00022695"/>
    </source>
</evidence>
<evidence type="ECO:0000256" key="5">
    <source>
        <dbReference type="ARBA" id="ARBA00022679"/>
    </source>
</evidence>
<evidence type="ECO:0000256" key="1">
    <source>
        <dbReference type="ARBA" id="ARBA00004604"/>
    </source>
</evidence>
<dbReference type="OMA" id="FFGVVHY"/>
<evidence type="ECO:0000259" key="16">
    <source>
        <dbReference type="Pfam" id="PF00562"/>
    </source>
</evidence>
<evidence type="ECO:0000259" key="20">
    <source>
        <dbReference type="Pfam" id="PF04565"/>
    </source>
</evidence>
<dbReference type="InterPro" id="IPR007644">
    <property type="entry name" value="RNA_pol_bsu_protrusion"/>
</dbReference>
<dbReference type="FunCoup" id="A0A7M7K7Z5">
    <property type="interactions" value="1001"/>
</dbReference>
<keyword evidence="23" id="KW-1185">Reference proteome</keyword>
<evidence type="ECO:0000256" key="7">
    <source>
        <dbReference type="ARBA" id="ARBA00022723"/>
    </source>
</evidence>
<dbReference type="GeneID" id="111251057"/>
<comment type="similarity">
    <text evidence="2 14">Belongs to the RNA polymerase beta chain family.</text>
</comment>
<dbReference type="Proteomes" id="UP000594260">
    <property type="component" value="Unplaced"/>
</dbReference>
<evidence type="ECO:0000256" key="14">
    <source>
        <dbReference type="RuleBase" id="RU000434"/>
    </source>
</evidence>
<accession>A0A7M7K7Z5</accession>
<dbReference type="OrthoDB" id="10248617at2759"/>
<dbReference type="CDD" id="cd00653">
    <property type="entry name" value="RNA_pol_B_RPB2"/>
    <property type="match status" value="1"/>
</dbReference>
<dbReference type="CTD" id="119599364"/>
<dbReference type="PANTHER" id="PTHR20856">
    <property type="entry name" value="DNA-DIRECTED RNA POLYMERASE I SUBUNIT 2"/>
    <property type="match status" value="1"/>
</dbReference>
<comment type="subunit">
    <text evidence="3">Component of the RNA polymerase I (Pol I) complex consisting of at least 13 subunits.</text>
</comment>
<dbReference type="KEGG" id="vde:111251057"/>
<comment type="subcellular location">
    <subcellularLocation>
        <location evidence="1">Nucleus</location>
        <location evidence="1">Nucleolus</location>
    </subcellularLocation>
</comment>
<keyword evidence="9" id="KW-0862">Zinc</keyword>
<dbReference type="FunFam" id="3.90.1800.10:FF:000004">
    <property type="entry name" value="DNA-directed RNA polymerase subunit beta"/>
    <property type="match status" value="1"/>
</dbReference>
<evidence type="ECO:0000256" key="11">
    <source>
        <dbReference type="ARBA" id="ARBA00023242"/>
    </source>
</evidence>
<keyword evidence="11" id="KW-0539">Nucleus</keyword>
<evidence type="ECO:0000256" key="9">
    <source>
        <dbReference type="ARBA" id="ARBA00022833"/>
    </source>
</evidence>
<comment type="function">
    <text evidence="12">DNA-dependent RNA polymerase catalyzes the transcription of DNA into RNA using the four ribonucleoside triphosphates as substrates. Second largest core component of RNA polymerase I which synthesizes ribosomal RNA precursors. Proposed to contribute to the polymerase catalytic activity and forms the polymerase active center together with the largest subunit. Pol I is composed of mobile elements and RPA2 is part of the core element with the central large cleft and probably a clamp element that moves to open and close the cleft.</text>
</comment>
<dbReference type="Pfam" id="PF00562">
    <property type="entry name" value="RNA_pol_Rpb2_6"/>
    <property type="match status" value="1"/>
</dbReference>
<evidence type="ECO:0000259" key="18">
    <source>
        <dbReference type="Pfam" id="PF04561"/>
    </source>
</evidence>
<dbReference type="InterPro" id="IPR007645">
    <property type="entry name" value="RNA_pol_Rpb2_3"/>
</dbReference>
<evidence type="ECO:0000256" key="3">
    <source>
        <dbReference type="ARBA" id="ARBA00011251"/>
    </source>
</evidence>
<evidence type="ECO:0000256" key="15">
    <source>
        <dbReference type="RuleBase" id="RU363031"/>
    </source>
</evidence>
<dbReference type="Gene3D" id="3.90.1110.10">
    <property type="entry name" value="RNA polymerase Rpb2, domain 2"/>
    <property type="match status" value="1"/>
</dbReference>
<protein>
    <recommendedName>
        <fullName evidence="15">DNA-directed RNA polymerase subunit beta</fullName>
        <ecNumber evidence="15">2.7.7.6</ecNumber>
    </recommendedName>
</protein>
<dbReference type="FunFam" id="2.40.270.10:FF:000011">
    <property type="entry name" value="DNA-directed RNA polymerase subunit beta"/>
    <property type="match status" value="1"/>
</dbReference>
<evidence type="ECO:0000259" key="21">
    <source>
        <dbReference type="Pfam" id="PF06883"/>
    </source>
</evidence>
<keyword evidence="6 15" id="KW-0548">Nucleotidyltransferase</keyword>
<feature type="domain" description="RNA polymerase beta subunit protrusion" evidence="19">
    <location>
        <begin position="47"/>
        <end position="418"/>
    </location>
</feature>
<dbReference type="InterPro" id="IPR009674">
    <property type="entry name" value="Rpa2_dom_4"/>
</dbReference>
<dbReference type="SUPFAM" id="SSF64484">
    <property type="entry name" value="beta and beta-prime subunits of DNA dependent RNA-polymerase"/>
    <property type="match status" value="1"/>
</dbReference>
<dbReference type="FunFam" id="3.90.1110.10:FF:000007">
    <property type="entry name" value="DNA-directed RNA polymerase subunit beta"/>
    <property type="match status" value="1"/>
</dbReference>
<evidence type="ECO:0000256" key="13">
    <source>
        <dbReference type="ARBA" id="ARBA00047768"/>
    </source>
</evidence>
<dbReference type="Gene3D" id="3.90.1100.10">
    <property type="match status" value="2"/>
</dbReference>
<dbReference type="Pfam" id="PF04565">
    <property type="entry name" value="RNA_pol_Rpb2_3"/>
    <property type="match status" value="1"/>
</dbReference>
<reference evidence="22" key="1">
    <citation type="submission" date="2021-01" db="UniProtKB">
        <authorList>
            <consortium name="EnsemblMetazoa"/>
        </authorList>
    </citation>
    <scope>IDENTIFICATION</scope>
</reference>
<dbReference type="InterPro" id="IPR037033">
    <property type="entry name" value="DNA-dir_RNAP_su2_hyb_sf"/>
</dbReference>
<dbReference type="GO" id="GO:0032549">
    <property type="term" value="F:ribonucleoside binding"/>
    <property type="evidence" value="ECO:0007669"/>
    <property type="project" value="InterPro"/>
</dbReference>
<evidence type="ECO:0000256" key="2">
    <source>
        <dbReference type="ARBA" id="ARBA00006835"/>
    </source>
</evidence>
<dbReference type="GO" id="GO:0003899">
    <property type="term" value="F:DNA-directed RNA polymerase activity"/>
    <property type="evidence" value="ECO:0007669"/>
    <property type="project" value="UniProtKB-EC"/>
</dbReference>
<dbReference type="EnsemblMetazoa" id="XM_022807259">
    <property type="protein sequence ID" value="XP_022662994"/>
    <property type="gene ID" value="LOC111251057"/>
</dbReference>
<dbReference type="RefSeq" id="XP_022662994.1">
    <property type="nucleotide sequence ID" value="XM_022807259.1"/>
</dbReference>
<evidence type="ECO:0000313" key="23">
    <source>
        <dbReference type="Proteomes" id="UP000594260"/>
    </source>
</evidence>
<feature type="domain" description="RNA polymerase Rpb2" evidence="18">
    <location>
        <begin position="197"/>
        <end position="384"/>
    </location>
</feature>
<dbReference type="FunFam" id="3.90.1100.10:FF:000016">
    <property type="entry name" value="DNA-directed RNA polymerase subunit beta"/>
    <property type="match status" value="1"/>
</dbReference>
<dbReference type="InterPro" id="IPR007121">
    <property type="entry name" value="RNA_pol_bsu_CS"/>
</dbReference>
<dbReference type="EC" id="2.7.7.6" evidence="15"/>
<keyword evidence="4 15" id="KW-0240">DNA-directed RNA polymerase</keyword>
<comment type="catalytic activity">
    <reaction evidence="13">
        <text>RNA(n) + a ribonucleoside 5'-triphosphate = RNA(n+1) + diphosphate</text>
        <dbReference type="Rhea" id="RHEA:21248"/>
        <dbReference type="Rhea" id="RHEA-COMP:14527"/>
        <dbReference type="Rhea" id="RHEA-COMP:17342"/>
        <dbReference type="ChEBI" id="CHEBI:33019"/>
        <dbReference type="ChEBI" id="CHEBI:61557"/>
        <dbReference type="ChEBI" id="CHEBI:140395"/>
        <dbReference type="EC" id="2.7.7.6"/>
    </reaction>
    <physiologicalReaction direction="left-to-right" evidence="13">
        <dbReference type="Rhea" id="RHEA:21249"/>
    </physiologicalReaction>
</comment>
<keyword evidence="5 15" id="KW-0808">Transferase</keyword>
<dbReference type="Gene3D" id="3.90.1800.10">
    <property type="entry name" value="RNA polymerase alpha subunit dimerisation domain"/>
    <property type="match status" value="1"/>
</dbReference>
<dbReference type="GO" id="GO:0005730">
    <property type="term" value="C:nucleolus"/>
    <property type="evidence" value="ECO:0007669"/>
    <property type="project" value="UniProtKB-SubCell"/>
</dbReference>
<dbReference type="Pfam" id="PF04561">
    <property type="entry name" value="RNA_pol_Rpb2_2"/>
    <property type="match status" value="1"/>
</dbReference>
<feature type="domain" description="DNA-directed RNA polymerase I subunit RPA2" evidence="21">
    <location>
        <begin position="578"/>
        <end position="636"/>
    </location>
</feature>
<organism evidence="22 23">
    <name type="scientific">Varroa destructor</name>
    <name type="common">Honeybee mite</name>
    <dbReference type="NCBI Taxonomy" id="109461"/>
    <lineage>
        <taxon>Eukaryota</taxon>
        <taxon>Metazoa</taxon>
        <taxon>Ecdysozoa</taxon>
        <taxon>Arthropoda</taxon>
        <taxon>Chelicerata</taxon>
        <taxon>Arachnida</taxon>
        <taxon>Acari</taxon>
        <taxon>Parasitiformes</taxon>
        <taxon>Mesostigmata</taxon>
        <taxon>Gamasina</taxon>
        <taxon>Dermanyssoidea</taxon>
        <taxon>Varroidae</taxon>
        <taxon>Varroa</taxon>
    </lineage>
</organism>